<reference evidence="2 3" key="1">
    <citation type="journal article" date="2022" name="Front. Microbiol.">
        <title>Commensal bacteria contribute to the growth of multidrug-resistant Avibacterium paragallinarum in chickens.</title>
        <authorList>
            <person name="Zhu J."/>
            <person name="Chen Y."/>
            <person name="Wu Y."/>
            <person name="Wang Y."/>
            <person name="Zhu K."/>
        </authorList>
    </citation>
    <scope>NUCLEOTIDE SEQUENCE [LARGE SCALE GENOMIC DNA]</scope>
    <source>
        <strain evidence="2 3">AV12</strain>
    </source>
</reference>
<gene>
    <name evidence="2" type="ORF">M5S25_10620</name>
</gene>
<sequence>MSSFLKFKKYPSPKFLESIKEITLALERSTEVQSGEVYKRVKSELIEFILNSNHKFRFDTLREISLVLKILAESFNDKVTFLDALWNSNKWIHFFDSILLNVDKDSINIICKRIITLYYVRFMFFNGKSTLDGKDEKEKINCFFTLIDDLLRRYKGNDRLILSYRKFSSLIYTKDIEKLNIFRGNFNIDEIKKEFNWKSHFEILKFIRIIRLLGKIDKWKANEGGKHVTEVLDDIVENKSINIGMERNLLEEAVRRLLIKCIEVNEISPFLENFIILEVGDPRNSRYSLTWRRIGQEYQEWLRARLSRGDLREFLENLTSAYGDEVFQYRKDFWLQYIDYIDNVKIMLGKDDLSKLKRDNYEFYKRFLNQTETYGHLSENKRSCIYMKIRNIHIIEGTFNAKVRVYWEEPINLSSSIYNYKDFHTGIAKRLFIHEQIHNSSETYSWQSSMMSVIRDLTGIEPF</sequence>
<organism evidence="2 3">
    <name type="scientific">Avibacterium paragallinarum</name>
    <name type="common">Haemophilus gallinarum</name>
    <dbReference type="NCBI Taxonomy" id="728"/>
    <lineage>
        <taxon>Bacteria</taxon>
        <taxon>Pseudomonadati</taxon>
        <taxon>Pseudomonadota</taxon>
        <taxon>Gammaproteobacteria</taxon>
        <taxon>Pasteurellales</taxon>
        <taxon>Pasteurellaceae</taxon>
        <taxon>Avibacterium</taxon>
    </lineage>
</organism>
<dbReference type="Proteomes" id="UP001352533">
    <property type="component" value="Unassembled WGS sequence"/>
</dbReference>
<accession>A0ABU7QSV4</accession>
<name>A0ABU7QSV4_AVIPA</name>
<evidence type="ECO:0000313" key="3">
    <source>
        <dbReference type="Proteomes" id="UP001352533"/>
    </source>
</evidence>
<feature type="domain" description="Zorya protein ZorC EH" evidence="1">
    <location>
        <begin position="220"/>
        <end position="449"/>
    </location>
</feature>
<evidence type="ECO:0000259" key="1">
    <source>
        <dbReference type="Pfam" id="PF15611"/>
    </source>
</evidence>
<dbReference type="InterPro" id="IPR028943">
    <property type="entry name" value="ZorC_EH_Signature_dom"/>
</dbReference>
<protein>
    <submittedName>
        <fullName evidence="2">EH signature domain-containing protein</fullName>
    </submittedName>
</protein>
<dbReference type="Pfam" id="PF15611">
    <property type="entry name" value="EH_Signature"/>
    <property type="match status" value="1"/>
</dbReference>
<comment type="caution">
    <text evidence="2">The sequence shown here is derived from an EMBL/GenBank/DDBJ whole genome shotgun (WGS) entry which is preliminary data.</text>
</comment>
<dbReference type="RefSeq" id="WP_194752032.1">
    <property type="nucleotide sequence ID" value="NZ_JACEWB010000032.1"/>
</dbReference>
<keyword evidence="3" id="KW-1185">Reference proteome</keyword>
<proteinExistence type="predicted"/>
<dbReference type="EMBL" id="JAMDKS010000032">
    <property type="protein sequence ID" value="MEE6113632.1"/>
    <property type="molecule type" value="Genomic_DNA"/>
</dbReference>
<evidence type="ECO:0000313" key="2">
    <source>
        <dbReference type="EMBL" id="MEE6113632.1"/>
    </source>
</evidence>